<dbReference type="OrthoDB" id="8048523at2759"/>
<evidence type="ECO:0000256" key="4">
    <source>
        <dbReference type="ARBA" id="ARBA00023136"/>
    </source>
</evidence>
<dbReference type="EMBL" id="BLAL01000178">
    <property type="protein sequence ID" value="GES88314.1"/>
    <property type="molecule type" value="Genomic_DNA"/>
</dbReference>
<dbReference type="AlphaFoldDB" id="A0A2Z6RMY1"/>
<evidence type="ECO:0000256" key="7">
    <source>
        <dbReference type="SAM" id="Phobius"/>
    </source>
</evidence>
<dbReference type="Gene3D" id="1.20.1280.290">
    <property type="match status" value="2"/>
</dbReference>
<feature type="transmembrane region" description="Helical" evidence="7">
    <location>
        <begin position="41"/>
        <end position="60"/>
    </location>
</feature>
<dbReference type="FunFam" id="1.20.1280.290:FF:000009">
    <property type="entry name" value="PQ loop repeat family protein"/>
    <property type="match status" value="1"/>
</dbReference>
<evidence type="ECO:0000313" key="9">
    <source>
        <dbReference type="EMBL" id="GES88314.1"/>
    </source>
</evidence>
<dbReference type="Proteomes" id="UP000615446">
    <property type="component" value="Unassembled WGS sequence"/>
</dbReference>
<dbReference type="GO" id="GO:0098852">
    <property type="term" value="C:lytic vacuole membrane"/>
    <property type="evidence" value="ECO:0007669"/>
    <property type="project" value="UniProtKB-ARBA"/>
</dbReference>
<dbReference type="InterPro" id="IPR006603">
    <property type="entry name" value="PQ-loop_rpt"/>
</dbReference>
<dbReference type="EMBL" id="BEXD01002347">
    <property type="protein sequence ID" value="GBB97971.1"/>
    <property type="molecule type" value="Genomic_DNA"/>
</dbReference>
<feature type="transmembrane region" description="Helical" evidence="7">
    <location>
        <begin position="124"/>
        <end position="146"/>
    </location>
</feature>
<comment type="catalytic activity">
    <reaction evidence="6">
        <text>L-histidine(out) + L-arginine(in) = L-histidine(in) + L-arginine(out)</text>
        <dbReference type="Rhea" id="RHEA:71063"/>
        <dbReference type="ChEBI" id="CHEBI:32682"/>
        <dbReference type="ChEBI" id="CHEBI:57595"/>
    </reaction>
</comment>
<protein>
    <submittedName>
        <fullName evidence="9">PQ-loop-domain-containing protein</fullName>
    </submittedName>
</protein>
<feature type="transmembrane region" description="Helical" evidence="7">
    <location>
        <begin position="6"/>
        <end position="29"/>
    </location>
</feature>
<reference evidence="9" key="2">
    <citation type="submission" date="2019-10" db="EMBL/GenBank/DDBJ databases">
        <title>Conservation and host-specific expression of non-tandemly repeated heterogenous ribosome RNA gene in arbuscular mycorrhizal fungi.</title>
        <authorList>
            <person name="Maeda T."/>
            <person name="Kobayashi Y."/>
            <person name="Nakagawa T."/>
            <person name="Ezawa T."/>
            <person name="Yamaguchi K."/>
            <person name="Bino T."/>
            <person name="Nishimoto Y."/>
            <person name="Shigenobu S."/>
            <person name="Kawaguchi M."/>
        </authorList>
    </citation>
    <scope>NUCLEOTIDE SEQUENCE</scope>
    <source>
        <strain evidence="9">HR1</strain>
    </source>
</reference>
<evidence type="ECO:0000256" key="6">
    <source>
        <dbReference type="ARBA" id="ARBA00050768"/>
    </source>
</evidence>
<dbReference type="GO" id="GO:0034486">
    <property type="term" value="P:vacuolar transmembrane transport"/>
    <property type="evidence" value="ECO:0007669"/>
    <property type="project" value="UniProtKB-ARBA"/>
</dbReference>
<comment type="subcellular location">
    <subcellularLocation>
        <location evidence="1">Membrane</location>
        <topology evidence="1">Multi-pass membrane protein</topology>
    </subcellularLocation>
</comment>
<feature type="transmembrane region" description="Helical" evidence="7">
    <location>
        <begin position="166"/>
        <end position="185"/>
    </location>
</feature>
<dbReference type="GO" id="GO:0015174">
    <property type="term" value="F:basic amino acid transmembrane transporter activity"/>
    <property type="evidence" value="ECO:0007669"/>
    <property type="project" value="UniProtKB-ARBA"/>
</dbReference>
<dbReference type="InterPro" id="IPR051415">
    <property type="entry name" value="LAAT-1"/>
</dbReference>
<organism evidence="8 10">
    <name type="scientific">Rhizophagus clarus</name>
    <dbReference type="NCBI Taxonomy" id="94130"/>
    <lineage>
        <taxon>Eukaryota</taxon>
        <taxon>Fungi</taxon>
        <taxon>Fungi incertae sedis</taxon>
        <taxon>Mucoromycota</taxon>
        <taxon>Glomeromycotina</taxon>
        <taxon>Glomeromycetes</taxon>
        <taxon>Glomerales</taxon>
        <taxon>Glomeraceae</taxon>
        <taxon>Rhizophagus</taxon>
    </lineage>
</organism>
<feature type="transmembrane region" description="Helical" evidence="7">
    <location>
        <begin position="197"/>
        <end position="216"/>
    </location>
</feature>
<dbReference type="STRING" id="94130.A0A2Z6RMY1"/>
<keyword evidence="4 7" id="KW-0472">Membrane</keyword>
<dbReference type="FunFam" id="1.20.1280.290:FF:000012">
    <property type="entry name" value="Vacuolar membrane PQ loop repeat protein"/>
    <property type="match status" value="1"/>
</dbReference>
<gene>
    <name evidence="9" type="ORF">RCL2_001527200</name>
    <name evidence="8" type="ORF">RclHR1_03110003</name>
</gene>
<dbReference type="PANTHER" id="PTHR16201:SF44">
    <property type="entry name" value="SEVEN TRANSMEMBRANE PROTEIN 1"/>
    <property type="match status" value="1"/>
</dbReference>
<proteinExistence type="inferred from homology"/>
<keyword evidence="2 7" id="KW-0812">Transmembrane</keyword>
<dbReference type="Pfam" id="PF04193">
    <property type="entry name" value="PQ-loop"/>
    <property type="match status" value="2"/>
</dbReference>
<comment type="similarity">
    <text evidence="5">Belongs to the laat-1 family.</text>
</comment>
<name>A0A2Z6RMY1_9GLOM</name>
<reference evidence="8 10" key="1">
    <citation type="submission" date="2017-11" db="EMBL/GenBank/DDBJ databases">
        <title>The genome of Rhizophagus clarus HR1 reveals common genetic basis of auxotrophy among arbuscular mycorrhizal fungi.</title>
        <authorList>
            <person name="Kobayashi Y."/>
        </authorList>
    </citation>
    <scope>NUCLEOTIDE SEQUENCE [LARGE SCALE GENOMIC DNA]</scope>
    <source>
        <strain evidence="8 10">HR1</strain>
    </source>
</reference>
<dbReference type="PANTHER" id="PTHR16201">
    <property type="entry name" value="SEVEN TRANSMEMBRANE PROTEIN 1-RELATED"/>
    <property type="match status" value="1"/>
</dbReference>
<accession>A0A2Z6RMY1</accession>
<evidence type="ECO:0000313" key="10">
    <source>
        <dbReference type="Proteomes" id="UP000247702"/>
    </source>
</evidence>
<sequence>MNENIVLSRVAGYVSIASWVVVLFPQIWINYKRKSGDSLSITFLYIWTIGDLLNLVGAIYQGLLPTMIILAVYYMLTDTTILLQIYYYRGRSRQTDDEIVGEIVPLINNSSTPESRRQARTKQFLSILISLVGVCLTGVIAYIISSRTKPQEISDKDQEMLILPQIFGWASAFLYLGARVPQIILNYQNKSTEGLSLAMFCFCVLGNITYSLSIILNSTDPDYLLINLAWLVGSGGTLIFDFIIFIQFYIYSTW</sequence>
<keyword evidence="10" id="KW-1185">Reference proteome</keyword>
<feature type="transmembrane region" description="Helical" evidence="7">
    <location>
        <begin position="228"/>
        <end position="251"/>
    </location>
</feature>
<evidence type="ECO:0000256" key="2">
    <source>
        <dbReference type="ARBA" id="ARBA00022692"/>
    </source>
</evidence>
<evidence type="ECO:0000256" key="3">
    <source>
        <dbReference type="ARBA" id="ARBA00022989"/>
    </source>
</evidence>
<keyword evidence="3 7" id="KW-1133">Transmembrane helix</keyword>
<evidence type="ECO:0000256" key="5">
    <source>
        <dbReference type="ARBA" id="ARBA00038039"/>
    </source>
</evidence>
<comment type="caution">
    <text evidence="8">The sequence shown here is derived from an EMBL/GenBank/DDBJ whole genome shotgun (WGS) entry which is preliminary data.</text>
</comment>
<evidence type="ECO:0000256" key="1">
    <source>
        <dbReference type="ARBA" id="ARBA00004141"/>
    </source>
</evidence>
<feature type="transmembrane region" description="Helical" evidence="7">
    <location>
        <begin position="66"/>
        <end position="88"/>
    </location>
</feature>
<dbReference type="Proteomes" id="UP000247702">
    <property type="component" value="Unassembled WGS sequence"/>
</dbReference>
<dbReference type="SMART" id="SM00679">
    <property type="entry name" value="CTNS"/>
    <property type="match status" value="2"/>
</dbReference>
<evidence type="ECO:0000313" key="8">
    <source>
        <dbReference type="EMBL" id="GBB97971.1"/>
    </source>
</evidence>